<sequence length="120" mass="14132">METFFQSRISVRRFTLLQEVTTIKTSYHMNNLEALVQIMYNIYLVLNKEQLAFTFIDLFGDPKSQLTRQQVKDYLKISESTYKRKVKDGTLKPIKLPGGDRFYLKDLLGAYLESQRKGRI</sequence>
<evidence type="ECO:0000313" key="3">
    <source>
        <dbReference type="Proteomes" id="UP000532273"/>
    </source>
</evidence>
<gene>
    <name evidence="2" type="ORF">GGQ60_000635</name>
</gene>
<keyword evidence="2" id="KW-0378">Hydrolase</keyword>
<dbReference type="RefSeq" id="WP_229685070.1">
    <property type="nucleotide sequence ID" value="NZ_BMHZ01000002.1"/>
</dbReference>
<dbReference type="AlphaFoldDB" id="A0A7W6K7R5"/>
<evidence type="ECO:0000313" key="2">
    <source>
        <dbReference type="EMBL" id="MBB4106675.1"/>
    </source>
</evidence>
<accession>A0A7W6K7R5</accession>
<protein>
    <submittedName>
        <fullName evidence="2">Subtilase family serine protease</fullName>
    </submittedName>
</protein>
<feature type="domain" description="Helix-turn-helix" evidence="1">
    <location>
        <begin position="66"/>
        <end position="116"/>
    </location>
</feature>
<dbReference type="GO" id="GO:0006508">
    <property type="term" value="P:proteolysis"/>
    <property type="evidence" value="ECO:0007669"/>
    <property type="project" value="UniProtKB-KW"/>
</dbReference>
<name>A0A7W6K7R5_9SPHI</name>
<dbReference type="Pfam" id="PF12728">
    <property type="entry name" value="HTH_17"/>
    <property type="match status" value="1"/>
</dbReference>
<evidence type="ECO:0000259" key="1">
    <source>
        <dbReference type="Pfam" id="PF12728"/>
    </source>
</evidence>
<dbReference type="InterPro" id="IPR041657">
    <property type="entry name" value="HTH_17"/>
</dbReference>
<comment type="caution">
    <text evidence="2">The sequence shown here is derived from an EMBL/GenBank/DDBJ whole genome shotgun (WGS) entry which is preliminary data.</text>
</comment>
<dbReference type="EMBL" id="JACIEF010000001">
    <property type="protein sequence ID" value="MBB4106675.1"/>
    <property type="molecule type" value="Genomic_DNA"/>
</dbReference>
<proteinExistence type="predicted"/>
<keyword evidence="2" id="KW-0645">Protease</keyword>
<dbReference type="GO" id="GO:0008233">
    <property type="term" value="F:peptidase activity"/>
    <property type="evidence" value="ECO:0007669"/>
    <property type="project" value="UniProtKB-KW"/>
</dbReference>
<dbReference type="Proteomes" id="UP000532273">
    <property type="component" value="Unassembled WGS sequence"/>
</dbReference>
<reference evidence="2 3" key="1">
    <citation type="submission" date="2020-08" db="EMBL/GenBank/DDBJ databases">
        <title>Genomic Encyclopedia of Type Strains, Phase IV (KMG-IV): sequencing the most valuable type-strain genomes for metagenomic binning, comparative biology and taxonomic classification.</title>
        <authorList>
            <person name="Goeker M."/>
        </authorList>
    </citation>
    <scope>NUCLEOTIDE SEQUENCE [LARGE SCALE GENOMIC DNA]</scope>
    <source>
        <strain evidence="2 3">DSM 100774</strain>
    </source>
</reference>
<organism evidence="2 3">
    <name type="scientific">Pedobacter zeae</name>
    <dbReference type="NCBI Taxonomy" id="1737356"/>
    <lineage>
        <taxon>Bacteria</taxon>
        <taxon>Pseudomonadati</taxon>
        <taxon>Bacteroidota</taxon>
        <taxon>Sphingobacteriia</taxon>
        <taxon>Sphingobacteriales</taxon>
        <taxon>Sphingobacteriaceae</taxon>
        <taxon>Pedobacter</taxon>
    </lineage>
</organism>